<evidence type="ECO:0000256" key="2">
    <source>
        <dbReference type="ARBA" id="ARBA00022670"/>
    </source>
</evidence>
<dbReference type="CDD" id="cd03145">
    <property type="entry name" value="GAT1_cyanophycinase"/>
    <property type="match status" value="1"/>
</dbReference>
<keyword evidence="3" id="KW-0378">Hydrolase</keyword>
<dbReference type="InterPro" id="IPR029055">
    <property type="entry name" value="Ntn_hydrolases_N"/>
</dbReference>
<keyword evidence="12" id="KW-1185">Reference proteome</keyword>
<organism evidence="11 12">
    <name type="scientific">Arenimonas caeni</name>
    <dbReference type="NCBI Taxonomy" id="2058085"/>
    <lineage>
        <taxon>Bacteria</taxon>
        <taxon>Pseudomonadati</taxon>
        <taxon>Pseudomonadota</taxon>
        <taxon>Gammaproteobacteria</taxon>
        <taxon>Lysobacterales</taxon>
        <taxon>Lysobacteraceae</taxon>
        <taxon>Arenimonas</taxon>
    </lineage>
</organism>
<dbReference type="GO" id="GO:0006508">
    <property type="term" value="P:proteolysis"/>
    <property type="evidence" value="ECO:0007669"/>
    <property type="project" value="UniProtKB-KW"/>
</dbReference>
<dbReference type="PANTHER" id="PTHR10188:SF6">
    <property type="entry name" value="N(4)-(BETA-N-ACETYLGLUCOSAMINYL)-L-ASPARAGINASE"/>
    <property type="match status" value="1"/>
</dbReference>
<dbReference type="Pfam" id="PF03575">
    <property type="entry name" value="Peptidase_S51"/>
    <property type="match status" value="1"/>
</dbReference>
<accession>A0A2P6M6P9</accession>
<evidence type="ECO:0000313" key="12">
    <source>
        <dbReference type="Proteomes" id="UP000241736"/>
    </source>
</evidence>
<feature type="active site" description="Nucleophile" evidence="7">
    <location>
        <position position="502"/>
    </location>
</feature>
<feature type="chain" id="PRO_5015183025" description="Isoaspartyl peptidase" evidence="10">
    <location>
        <begin position="23"/>
        <end position="646"/>
    </location>
</feature>
<feature type="signal peptide" evidence="10">
    <location>
        <begin position="1"/>
        <end position="22"/>
    </location>
</feature>
<evidence type="ECO:0000256" key="5">
    <source>
        <dbReference type="ARBA" id="ARBA00022825"/>
    </source>
</evidence>
<dbReference type="FunFam" id="3.60.20.30:FF:000001">
    <property type="entry name" value="Isoaspartyl peptidase/L-asparaginase"/>
    <property type="match status" value="1"/>
</dbReference>
<protein>
    <recommendedName>
        <fullName evidence="6">Isoaspartyl peptidase</fullName>
    </recommendedName>
</protein>
<evidence type="ECO:0000313" key="11">
    <source>
        <dbReference type="EMBL" id="PRH81662.1"/>
    </source>
</evidence>
<evidence type="ECO:0000256" key="3">
    <source>
        <dbReference type="ARBA" id="ARBA00022801"/>
    </source>
</evidence>
<feature type="site" description="Cleavage; by autolysis" evidence="9">
    <location>
        <begin position="501"/>
        <end position="502"/>
    </location>
</feature>
<feature type="binding site" evidence="8">
    <location>
        <begin position="552"/>
        <end position="555"/>
    </location>
    <ligand>
        <name>substrate</name>
    </ligand>
</feature>
<dbReference type="PANTHER" id="PTHR10188">
    <property type="entry name" value="L-ASPARAGINASE"/>
    <property type="match status" value="1"/>
</dbReference>
<dbReference type="EMBL" id="PVLF01000019">
    <property type="protein sequence ID" value="PRH81662.1"/>
    <property type="molecule type" value="Genomic_DNA"/>
</dbReference>
<keyword evidence="10" id="KW-0732">Signal</keyword>
<evidence type="ECO:0000256" key="10">
    <source>
        <dbReference type="SAM" id="SignalP"/>
    </source>
</evidence>
<keyword evidence="4" id="KW-0068">Autocatalytic cleavage</keyword>
<feature type="binding site" evidence="8">
    <location>
        <begin position="530"/>
        <end position="533"/>
    </location>
    <ligand>
        <name>substrate</name>
    </ligand>
</feature>
<sequence length="646" mass="67863">MAGRGRWLWTLGLALLAPLASAADYAHYQLGDPTAPTPGQVRPGLLLMGGGDRNHDALRWFFERAGNGHVVVLRASLANEVAEEFYGEVGGLASVETYVVANREASTDPALLRSLARADGIFIAGGDQSRYVRYWRGTPVAAALEKHVRDGKPIGGTSAGLAMLGEYVYGAMDGASQVSPLALEDPLGPGNTIETGFLDLALLKGVLTDTHFRERNRLGRLVAFVAKAEAMAGEDRRIVGLGVDEDAALAVDADGRARVYATAPGAGATVVPGGFPRTQREDEAMQLERFEVLGVDVDSVLHLPSGRVENPAFRRTYAVRDGVLVALDSPLLVIHGGAGVERAGLDASDEAAARAALEAALRAGHAELMAGKPALDAVTAAITLLEDAPQFNAGRGAVFTHEGRNELDASLMDGASGRAGAVAGLHRVRNPIQLARAVMEKSRHVMMVGDGAEAFAAEQQVELVDPSWFRTEKRWRQLQDALAAEADTQASAPLPAKAFFGTVGALALDNGGRLAAGTSTGGMTNKRYGRVGDSPIIGAGTWADERCAVSGTGWGEFYIRAAAAHDICARMKYRGVDVQRAAEAVINRTIPASGGDGGAIAMGADGSVAFPFNTEGMYRGWIGADGVPHVAVFRGEELPEPRFTGR</sequence>
<proteinExistence type="inferred from homology"/>
<name>A0A2P6M6P9_9GAMM</name>
<dbReference type="InterPro" id="IPR000246">
    <property type="entry name" value="Peptidase_T2"/>
</dbReference>
<dbReference type="InterPro" id="IPR029062">
    <property type="entry name" value="Class_I_gatase-like"/>
</dbReference>
<keyword evidence="2" id="KW-0645">Protease</keyword>
<dbReference type="Gene3D" id="3.40.50.880">
    <property type="match status" value="1"/>
</dbReference>
<dbReference type="InterPro" id="IPR005320">
    <property type="entry name" value="Peptidase_S51"/>
</dbReference>
<dbReference type="Proteomes" id="UP000241736">
    <property type="component" value="Unassembled WGS sequence"/>
</dbReference>
<dbReference type="AlphaFoldDB" id="A0A2P6M6P9"/>
<keyword evidence="5" id="KW-0720">Serine protease</keyword>
<dbReference type="SUPFAM" id="SSF52317">
    <property type="entry name" value="Class I glutamine amidotransferase-like"/>
    <property type="match status" value="1"/>
</dbReference>
<evidence type="ECO:0000256" key="1">
    <source>
        <dbReference type="ARBA" id="ARBA00006534"/>
    </source>
</evidence>
<dbReference type="Pfam" id="PF01112">
    <property type="entry name" value="Asparaginase_2"/>
    <property type="match status" value="1"/>
</dbReference>
<evidence type="ECO:0000256" key="6">
    <source>
        <dbReference type="ARBA" id="ARBA00069124"/>
    </source>
</evidence>
<evidence type="ECO:0000256" key="7">
    <source>
        <dbReference type="PIRSR" id="PIRSR600246-1"/>
    </source>
</evidence>
<evidence type="ECO:0000256" key="4">
    <source>
        <dbReference type="ARBA" id="ARBA00022813"/>
    </source>
</evidence>
<dbReference type="SUPFAM" id="SSF56235">
    <property type="entry name" value="N-terminal nucleophile aminohydrolases (Ntn hydrolases)"/>
    <property type="match status" value="1"/>
</dbReference>
<dbReference type="OrthoDB" id="9780217at2"/>
<comment type="similarity">
    <text evidence="1">Belongs to the peptidase S51 family.</text>
</comment>
<gene>
    <name evidence="11" type="ORF">C6N40_11295</name>
</gene>
<dbReference type="CDD" id="cd04701">
    <property type="entry name" value="Asparaginase_2"/>
    <property type="match status" value="1"/>
</dbReference>
<dbReference type="Gene3D" id="3.60.20.30">
    <property type="entry name" value="(Glycosyl)asparaginase"/>
    <property type="match status" value="1"/>
</dbReference>
<comment type="caution">
    <text evidence="11">The sequence shown here is derived from an EMBL/GenBank/DDBJ whole genome shotgun (WGS) entry which is preliminary data.</text>
</comment>
<dbReference type="GO" id="GO:0016811">
    <property type="term" value="F:hydrolase activity, acting on carbon-nitrogen (but not peptide) bonds, in linear amides"/>
    <property type="evidence" value="ECO:0007669"/>
    <property type="project" value="UniProtKB-ARBA"/>
</dbReference>
<evidence type="ECO:0000256" key="8">
    <source>
        <dbReference type="PIRSR" id="PIRSR600246-2"/>
    </source>
</evidence>
<dbReference type="GO" id="GO:0008236">
    <property type="term" value="F:serine-type peptidase activity"/>
    <property type="evidence" value="ECO:0007669"/>
    <property type="project" value="UniProtKB-KW"/>
</dbReference>
<evidence type="ECO:0000256" key="9">
    <source>
        <dbReference type="PIRSR" id="PIRSR600246-3"/>
    </source>
</evidence>
<reference evidence="11 12" key="1">
    <citation type="submission" date="2018-03" db="EMBL/GenBank/DDBJ databases">
        <title>Arenimonas caeni sp. nov., isolated from activated sludge.</title>
        <authorList>
            <person name="Liu H."/>
        </authorList>
    </citation>
    <scope>NUCLEOTIDE SEQUENCE [LARGE SCALE GENOMIC DNA]</scope>
    <source>
        <strain evidence="12">z29</strain>
    </source>
</reference>